<accession>A0A9W6ZXW9</accession>
<evidence type="ECO:0000313" key="2">
    <source>
        <dbReference type="EMBL" id="GMH58464.1"/>
    </source>
</evidence>
<protein>
    <submittedName>
        <fullName evidence="2">Uncharacterized protein</fullName>
    </submittedName>
</protein>
<dbReference type="EMBL" id="BRXW01000478">
    <property type="protein sequence ID" value="GMH58464.1"/>
    <property type="molecule type" value="Genomic_DNA"/>
</dbReference>
<proteinExistence type="predicted"/>
<gene>
    <name evidence="2" type="ORF">TrLO_g7392</name>
</gene>
<organism evidence="2 3">
    <name type="scientific">Triparma laevis f. longispina</name>
    <dbReference type="NCBI Taxonomy" id="1714387"/>
    <lineage>
        <taxon>Eukaryota</taxon>
        <taxon>Sar</taxon>
        <taxon>Stramenopiles</taxon>
        <taxon>Ochrophyta</taxon>
        <taxon>Bolidophyceae</taxon>
        <taxon>Parmales</taxon>
        <taxon>Triparmaceae</taxon>
        <taxon>Triparma</taxon>
    </lineage>
</organism>
<name>A0A9W6ZXW9_9STRA</name>
<reference evidence="3" key="1">
    <citation type="journal article" date="2023" name="Commun. Biol.">
        <title>Genome analysis of Parmales, the sister group of diatoms, reveals the evolutionary specialization of diatoms from phago-mixotrophs to photoautotrophs.</title>
        <authorList>
            <person name="Ban H."/>
            <person name="Sato S."/>
            <person name="Yoshikawa S."/>
            <person name="Yamada K."/>
            <person name="Nakamura Y."/>
            <person name="Ichinomiya M."/>
            <person name="Sato N."/>
            <person name="Blanc-Mathieu R."/>
            <person name="Endo H."/>
            <person name="Kuwata A."/>
            <person name="Ogata H."/>
        </authorList>
    </citation>
    <scope>NUCLEOTIDE SEQUENCE [LARGE SCALE GENOMIC DNA]</scope>
    <source>
        <strain evidence="3">NIES 3700</strain>
    </source>
</reference>
<feature type="compositionally biased region" description="Basic and acidic residues" evidence="1">
    <location>
        <begin position="1"/>
        <end position="12"/>
    </location>
</feature>
<evidence type="ECO:0000256" key="1">
    <source>
        <dbReference type="SAM" id="MobiDB-lite"/>
    </source>
</evidence>
<keyword evidence="3" id="KW-1185">Reference proteome</keyword>
<comment type="caution">
    <text evidence="2">The sequence shown here is derived from an EMBL/GenBank/DDBJ whole genome shotgun (WGS) entry which is preliminary data.</text>
</comment>
<feature type="region of interest" description="Disordered" evidence="1">
    <location>
        <begin position="1"/>
        <end position="24"/>
    </location>
</feature>
<dbReference type="AlphaFoldDB" id="A0A9W6ZXW9"/>
<sequence>METYEGTHHEVSGAENTGEDTNSGFHIVKDLTENTCEWTRAQQVDVNIAALPAAMMEFAATQHLAWANTLQEEFRRNGKEMGRERVAAVAGEIIERRGKRLIEDQVAVFASCEEVRNCEERSDELGIRQLRSKLRLHEELSDE</sequence>
<dbReference type="Proteomes" id="UP001165122">
    <property type="component" value="Unassembled WGS sequence"/>
</dbReference>
<evidence type="ECO:0000313" key="3">
    <source>
        <dbReference type="Proteomes" id="UP001165122"/>
    </source>
</evidence>